<dbReference type="AlphaFoldDB" id="A0A9W6TI21"/>
<feature type="transmembrane region" description="Helical" evidence="2">
    <location>
        <begin position="102"/>
        <end position="126"/>
    </location>
</feature>
<feature type="transmembrane region" description="Helical" evidence="2">
    <location>
        <begin position="25"/>
        <end position="48"/>
    </location>
</feature>
<comment type="caution">
    <text evidence="3">The sequence shown here is derived from an EMBL/GenBank/DDBJ whole genome shotgun (WGS) entry which is preliminary data.</text>
</comment>
<feature type="transmembrane region" description="Helical" evidence="2">
    <location>
        <begin position="132"/>
        <end position="150"/>
    </location>
</feature>
<evidence type="ECO:0000256" key="2">
    <source>
        <dbReference type="SAM" id="Phobius"/>
    </source>
</evidence>
<keyword evidence="2" id="KW-1133">Transmembrane helix</keyword>
<reference evidence="3" key="1">
    <citation type="submission" date="2023-04" db="EMBL/GenBank/DDBJ databases">
        <title>Phytophthora lilii NBRC 32176.</title>
        <authorList>
            <person name="Ichikawa N."/>
            <person name="Sato H."/>
            <person name="Tonouchi N."/>
        </authorList>
    </citation>
    <scope>NUCLEOTIDE SEQUENCE</scope>
    <source>
        <strain evidence="3">NBRC 32176</strain>
    </source>
</reference>
<keyword evidence="2" id="KW-0472">Membrane</keyword>
<keyword evidence="4" id="KW-1185">Reference proteome</keyword>
<name>A0A9W6TI21_9STRA</name>
<dbReference type="PANTHER" id="PTHR19241">
    <property type="entry name" value="ATP-BINDING CASSETTE TRANSPORTER"/>
    <property type="match status" value="1"/>
</dbReference>
<evidence type="ECO:0000256" key="1">
    <source>
        <dbReference type="ARBA" id="ARBA00022448"/>
    </source>
</evidence>
<keyword evidence="1" id="KW-0813">Transport</keyword>
<proteinExistence type="predicted"/>
<dbReference type="OrthoDB" id="111636at2759"/>
<evidence type="ECO:0000313" key="3">
    <source>
        <dbReference type="EMBL" id="GMF13971.1"/>
    </source>
</evidence>
<evidence type="ECO:0000313" key="4">
    <source>
        <dbReference type="Proteomes" id="UP001165083"/>
    </source>
</evidence>
<sequence>MLGLIFGIVYIDVDYTVYQGMNSGLGMVFLSTVFIGIVALISGLPMVFEERVFFYRESSADIHCTLVLCGFHDRRATVCGCVHGTLYCCVLSDGGFCWVADAVFYGFNIGLMILFQAYLGQLLVFAFPTLEVGSILGMLINAVSFMLMGFNRRLMTIHTATNGSTKEPSSGIAQTLSSLRFSWLELRVRVAWNRSTSPATLWVVN</sequence>
<accession>A0A9W6TI21</accession>
<dbReference type="EMBL" id="BSXW01000177">
    <property type="protein sequence ID" value="GMF13971.1"/>
    <property type="molecule type" value="Genomic_DNA"/>
</dbReference>
<protein>
    <submittedName>
        <fullName evidence="3">Unnamed protein product</fullName>
    </submittedName>
</protein>
<organism evidence="3 4">
    <name type="scientific">Phytophthora lilii</name>
    <dbReference type="NCBI Taxonomy" id="2077276"/>
    <lineage>
        <taxon>Eukaryota</taxon>
        <taxon>Sar</taxon>
        <taxon>Stramenopiles</taxon>
        <taxon>Oomycota</taxon>
        <taxon>Peronosporomycetes</taxon>
        <taxon>Peronosporales</taxon>
        <taxon>Peronosporaceae</taxon>
        <taxon>Phytophthora</taxon>
    </lineage>
</organism>
<keyword evidence="2" id="KW-0812">Transmembrane</keyword>
<dbReference type="Proteomes" id="UP001165083">
    <property type="component" value="Unassembled WGS sequence"/>
</dbReference>
<gene>
    <name evidence="3" type="ORF">Plil01_000439100</name>
</gene>